<reference evidence="1 2" key="1">
    <citation type="journal article" date="2018" name="Sci. Rep.">
        <title>Genomic signatures of local adaptation to the degree of environmental predictability in rotifers.</title>
        <authorList>
            <person name="Franch-Gras L."/>
            <person name="Hahn C."/>
            <person name="Garcia-Roger E.M."/>
            <person name="Carmona M.J."/>
            <person name="Serra M."/>
            <person name="Gomez A."/>
        </authorList>
    </citation>
    <scope>NUCLEOTIDE SEQUENCE [LARGE SCALE GENOMIC DNA]</scope>
    <source>
        <strain evidence="1">HYR1</strain>
    </source>
</reference>
<proteinExistence type="predicted"/>
<gene>
    <name evidence="1" type="ORF">BpHYR1_026673</name>
</gene>
<comment type="caution">
    <text evidence="1">The sequence shown here is derived from an EMBL/GenBank/DDBJ whole genome shotgun (WGS) entry which is preliminary data.</text>
</comment>
<protein>
    <submittedName>
        <fullName evidence="1">Uncharacterized protein</fullName>
    </submittedName>
</protein>
<name>A0A3M7Q338_BRAPC</name>
<dbReference type="EMBL" id="REGN01007747">
    <property type="protein sequence ID" value="RNA05368.1"/>
    <property type="molecule type" value="Genomic_DNA"/>
</dbReference>
<keyword evidence="2" id="KW-1185">Reference proteome</keyword>
<accession>A0A3M7Q338</accession>
<dbReference type="AlphaFoldDB" id="A0A3M7Q338"/>
<evidence type="ECO:0000313" key="1">
    <source>
        <dbReference type="EMBL" id="RNA05368.1"/>
    </source>
</evidence>
<sequence length="124" mass="14096">MSKKPGAGPSVHVDETHEMQHIKTKYAQAYLTISDNNTEQSAYKKTLVIISGQIFESAEQRRANQIGQAQRINHQARLKNIIDTCGKAEQKRVNKNVIDMVQPWNGACNQTRKNYTQRIDEPCV</sequence>
<organism evidence="1 2">
    <name type="scientific">Brachionus plicatilis</name>
    <name type="common">Marine rotifer</name>
    <name type="synonym">Brachionus muelleri</name>
    <dbReference type="NCBI Taxonomy" id="10195"/>
    <lineage>
        <taxon>Eukaryota</taxon>
        <taxon>Metazoa</taxon>
        <taxon>Spiralia</taxon>
        <taxon>Gnathifera</taxon>
        <taxon>Rotifera</taxon>
        <taxon>Eurotatoria</taxon>
        <taxon>Monogononta</taxon>
        <taxon>Pseudotrocha</taxon>
        <taxon>Ploima</taxon>
        <taxon>Brachionidae</taxon>
        <taxon>Brachionus</taxon>
    </lineage>
</organism>
<dbReference type="Proteomes" id="UP000276133">
    <property type="component" value="Unassembled WGS sequence"/>
</dbReference>
<evidence type="ECO:0000313" key="2">
    <source>
        <dbReference type="Proteomes" id="UP000276133"/>
    </source>
</evidence>